<organism evidence="2 3">
    <name type="scientific">Bradyrhizobium ivorense</name>
    <dbReference type="NCBI Taxonomy" id="2511166"/>
    <lineage>
        <taxon>Bacteria</taxon>
        <taxon>Pseudomonadati</taxon>
        <taxon>Pseudomonadota</taxon>
        <taxon>Alphaproteobacteria</taxon>
        <taxon>Hyphomicrobiales</taxon>
        <taxon>Nitrobacteraceae</taxon>
        <taxon>Bradyrhizobium</taxon>
    </lineage>
</organism>
<sequence>MNGMSNETVAEREKLTRDQRKARDAERRQDAVRAMREHELAQEAIYDNMKRLRAERLAREAQAKK</sequence>
<evidence type="ECO:0000313" key="2">
    <source>
        <dbReference type="EMBL" id="VIO76014.1"/>
    </source>
</evidence>
<reference evidence="2" key="1">
    <citation type="submission" date="2019-02" db="EMBL/GenBank/DDBJ databases">
        <authorList>
            <person name="Pothier F.J."/>
        </authorList>
    </citation>
    <scope>NUCLEOTIDE SEQUENCE</scope>
    <source>
        <strain evidence="2">CI-1B</strain>
    </source>
</reference>
<feature type="region of interest" description="Disordered" evidence="1">
    <location>
        <begin position="1"/>
        <end position="32"/>
    </location>
</feature>
<feature type="compositionally biased region" description="Basic and acidic residues" evidence="1">
    <location>
        <begin position="9"/>
        <end position="32"/>
    </location>
</feature>
<dbReference type="Proteomes" id="UP000328092">
    <property type="component" value="Unassembled WGS sequence"/>
</dbReference>
<evidence type="ECO:0000256" key="1">
    <source>
        <dbReference type="SAM" id="MobiDB-lite"/>
    </source>
</evidence>
<evidence type="ECO:0000313" key="3">
    <source>
        <dbReference type="Proteomes" id="UP000328092"/>
    </source>
</evidence>
<protein>
    <submittedName>
        <fullName evidence="2">Uncharacterized protein</fullName>
    </submittedName>
</protein>
<gene>
    <name evidence="2" type="ORF">CI1B_61580</name>
</gene>
<proteinExistence type="predicted"/>
<accession>A0A508TNV7</accession>
<dbReference type="AlphaFoldDB" id="A0A508TNV7"/>
<name>A0A508TNV7_9BRAD</name>
<comment type="caution">
    <text evidence="2">The sequence shown here is derived from an EMBL/GenBank/DDBJ whole genome shotgun (WGS) entry which is preliminary data.</text>
</comment>
<dbReference type="EMBL" id="CAADFC020000027">
    <property type="protein sequence ID" value="VIO76014.1"/>
    <property type="molecule type" value="Genomic_DNA"/>
</dbReference>
<keyword evidence="3" id="KW-1185">Reference proteome</keyword>